<dbReference type="PANTHER" id="PTHR43479:SF11">
    <property type="entry name" value="ACREF_ENVCD OPERON REPRESSOR-RELATED"/>
    <property type="match status" value="1"/>
</dbReference>
<dbReference type="InterPro" id="IPR009057">
    <property type="entry name" value="Homeodomain-like_sf"/>
</dbReference>
<name>A0A0U5BAL2_9BACL</name>
<proteinExistence type="predicted"/>
<dbReference type="EMBL" id="AP017312">
    <property type="protein sequence ID" value="BAU27757.1"/>
    <property type="molecule type" value="Genomic_DNA"/>
</dbReference>
<dbReference type="PROSITE" id="PS50977">
    <property type="entry name" value="HTH_TETR_2"/>
    <property type="match status" value="1"/>
</dbReference>
<dbReference type="AlphaFoldDB" id="A0A0U5BAL2"/>
<accession>A0A0U5BAL2</accession>
<dbReference type="PANTHER" id="PTHR43479">
    <property type="entry name" value="ACREF/ENVCD OPERON REPRESSOR-RELATED"/>
    <property type="match status" value="1"/>
</dbReference>
<dbReference type="InterPro" id="IPR001647">
    <property type="entry name" value="HTH_TetR"/>
</dbReference>
<dbReference type="InterPro" id="IPR050624">
    <property type="entry name" value="HTH-type_Tx_Regulator"/>
</dbReference>
<keyword evidence="3" id="KW-1185">Reference proteome</keyword>
<evidence type="ECO:0000256" key="1">
    <source>
        <dbReference type="ARBA" id="ARBA00023125"/>
    </source>
</evidence>
<dbReference type="Gene3D" id="1.10.357.10">
    <property type="entry name" value="Tetracycline Repressor, domain 2"/>
    <property type="match status" value="1"/>
</dbReference>
<reference evidence="2 3" key="1">
    <citation type="submission" date="2015-12" db="EMBL/GenBank/DDBJ databases">
        <title>Genome sequence of Aneurinibacillus soli.</title>
        <authorList>
            <person name="Lee J.S."/>
            <person name="Lee K.C."/>
            <person name="Kim K.K."/>
            <person name="Lee B.W."/>
        </authorList>
    </citation>
    <scope>NUCLEOTIDE SEQUENCE [LARGE SCALE GENOMIC DNA]</scope>
    <source>
        <strain evidence="2 3">CB4</strain>
    </source>
</reference>
<dbReference type="KEGG" id="asoc:CB4_01931"/>
<dbReference type="SUPFAM" id="SSF46689">
    <property type="entry name" value="Homeodomain-like"/>
    <property type="match status" value="1"/>
</dbReference>
<sequence length="218" mass="24681">MPRNKYPEITEQRILDTATKLFLEKGWEQTTIQNIVDELGDLTRGAFYHHFKSKEDIINAVLDRLALENNPFEQTKKMTGLNGLEKLKNAFLLSFTNQGQLDALKSIPSILKSPKLIANQLIDCINTGAPDIQSFIEEGVMDGSLSIHYPKQAAETLMLLTNIWLSPIIFSVDTEEYIQKGKHLQELFNGIGLPIIDEQILTVLEGFHKEICNLNRLS</sequence>
<evidence type="ECO:0000313" key="2">
    <source>
        <dbReference type="EMBL" id="BAU27757.1"/>
    </source>
</evidence>
<organism evidence="2 3">
    <name type="scientific">Aneurinibacillus soli</name>
    <dbReference type="NCBI Taxonomy" id="1500254"/>
    <lineage>
        <taxon>Bacteria</taxon>
        <taxon>Bacillati</taxon>
        <taxon>Bacillota</taxon>
        <taxon>Bacilli</taxon>
        <taxon>Bacillales</taxon>
        <taxon>Paenibacillaceae</taxon>
        <taxon>Aneurinibacillus group</taxon>
        <taxon>Aneurinibacillus</taxon>
    </lineage>
</organism>
<protein>
    <submittedName>
        <fullName evidence="2">HTH-type transcriptional repressor KstR2</fullName>
    </submittedName>
</protein>
<evidence type="ECO:0000313" key="3">
    <source>
        <dbReference type="Proteomes" id="UP000217696"/>
    </source>
</evidence>
<dbReference type="GO" id="GO:0003677">
    <property type="term" value="F:DNA binding"/>
    <property type="evidence" value="ECO:0007669"/>
    <property type="project" value="UniProtKB-UniRule"/>
</dbReference>
<dbReference type="RefSeq" id="WP_096465348.1">
    <property type="nucleotide sequence ID" value="NZ_AP017312.1"/>
</dbReference>
<dbReference type="Pfam" id="PF00440">
    <property type="entry name" value="TetR_N"/>
    <property type="match status" value="1"/>
</dbReference>
<dbReference type="OrthoDB" id="9814200at2"/>
<dbReference type="Proteomes" id="UP000217696">
    <property type="component" value="Chromosome"/>
</dbReference>
<gene>
    <name evidence="2" type="primary">kstR2_2</name>
    <name evidence="2" type="ORF">CB4_01931</name>
</gene>
<keyword evidence="1" id="KW-0238">DNA-binding</keyword>